<organism evidence="3 4">
    <name type="scientific">Gracilariopsis chorda</name>
    <dbReference type="NCBI Taxonomy" id="448386"/>
    <lineage>
        <taxon>Eukaryota</taxon>
        <taxon>Rhodophyta</taxon>
        <taxon>Florideophyceae</taxon>
        <taxon>Rhodymeniophycidae</taxon>
        <taxon>Gracilariales</taxon>
        <taxon>Gracilariaceae</taxon>
        <taxon>Gracilariopsis</taxon>
    </lineage>
</organism>
<proteinExistence type="predicted"/>
<dbReference type="AlphaFoldDB" id="A0A2V3IT07"/>
<comment type="caution">
    <text evidence="3">The sequence shown here is derived from an EMBL/GenBank/DDBJ whole genome shotgun (WGS) entry which is preliminary data.</text>
</comment>
<evidence type="ECO:0000313" key="3">
    <source>
        <dbReference type="EMBL" id="PXF45256.1"/>
    </source>
</evidence>
<evidence type="ECO:0000256" key="1">
    <source>
        <dbReference type="SAM" id="MobiDB-lite"/>
    </source>
</evidence>
<feature type="signal peptide" evidence="2">
    <location>
        <begin position="1"/>
        <end position="29"/>
    </location>
</feature>
<name>A0A2V3IT07_9FLOR</name>
<feature type="region of interest" description="Disordered" evidence="1">
    <location>
        <begin position="134"/>
        <end position="197"/>
    </location>
</feature>
<gene>
    <name evidence="3" type="ORF">BWQ96_05022</name>
</gene>
<keyword evidence="2" id="KW-0732">Signal</keyword>
<dbReference type="Proteomes" id="UP000247409">
    <property type="component" value="Unassembled WGS sequence"/>
</dbReference>
<accession>A0A2V3IT07</accession>
<sequence>MGLFLSAALQLISLFLILSISAHFPLAAASTTSRGLSGEECTTTANCKGSRICYYLPLDSPSSFGPCDMRDSCYCGTQDITDLICSSAADCSVPGEVCATFAGLRISGCLSLAAVEKHPELSLAEPSLAEDDFVPDILPLPEDQLPDMQTPGDDFDPTISPQPEAQPLETEGADDDFDLDISPPPEEPVEIPQFSESEGIQGVAGIEEFEPSASPKSESSCIAVQHLQHVPSEQLLFSTHVRARVLCDRHQNCATPGHVVQFDGRPMMMKSYCTLVTCKPSVRLVNSPKYERRARIPSRSSRLVFTALAARFESDIEEKLLSIAVRIGL</sequence>
<reference evidence="3 4" key="1">
    <citation type="journal article" date="2018" name="Mol. Biol. Evol.">
        <title>Analysis of the draft genome of the red seaweed Gracilariopsis chorda provides insights into genome size evolution in Rhodophyta.</title>
        <authorList>
            <person name="Lee J."/>
            <person name="Yang E.C."/>
            <person name="Graf L."/>
            <person name="Yang J.H."/>
            <person name="Qiu H."/>
            <person name="Zel Zion U."/>
            <person name="Chan C.X."/>
            <person name="Stephens T.G."/>
            <person name="Weber A.P.M."/>
            <person name="Boo G.H."/>
            <person name="Boo S.M."/>
            <person name="Kim K.M."/>
            <person name="Shin Y."/>
            <person name="Jung M."/>
            <person name="Lee S.J."/>
            <person name="Yim H.S."/>
            <person name="Lee J.H."/>
            <person name="Bhattacharya D."/>
            <person name="Yoon H.S."/>
        </authorList>
    </citation>
    <scope>NUCLEOTIDE SEQUENCE [LARGE SCALE GENOMIC DNA]</scope>
    <source>
        <strain evidence="3 4">SKKU-2015</strain>
        <tissue evidence="3">Whole body</tissue>
    </source>
</reference>
<evidence type="ECO:0000313" key="4">
    <source>
        <dbReference type="Proteomes" id="UP000247409"/>
    </source>
</evidence>
<protein>
    <submittedName>
        <fullName evidence="3">Uncharacterized protein</fullName>
    </submittedName>
</protein>
<dbReference type="OrthoDB" id="9771at2759"/>
<dbReference type="EMBL" id="NBIV01000066">
    <property type="protein sequence ID" value="PXF45256.1"/>
    <property type="molecule type" value="Genomic_DNA"/>
</dbReference>
<feature type="chain" id="PRO_5016124466" evidence="2">
    <location>
        <begin position="30"/>
        <end position="329"/>
    </location>
</feature>
<keyword evidence="4" id="KW-1185">Reference proteome</keyword>
<evidence type="ECO:0000256" key="2">
    <source>
        <dbReference type="SAM" id="SignalP"/>
    </source>
</evidence>